<evidence type="ECO:0000256" key="1">
    <source>
        <dbReference type="SAM" id="MobiDB-lite"/>
    </source>
</evidence>
<organism evidence="2 3">
    <name type="scientific">Vespula pensylvanica</name>
    <name type="common">Western yellow jacket</name>
    <name type="synonym">Wasp</name>
    <dbReference type="NCBI Taxonomy" id="30213"/>
    <lineage>
        <taxon>Eukaryota</taxon>
        <taxon>Metazoa</taxon>
        <taxon>Ecdysozoa</taxon>
        <taxon>Arthropoda</taxon>
        <taxon>Hexapoda</taxon>
        <taxon>Insecta</taxon>
        <taxon>Pterygota</taxon>
        <taxon>Neoptera</taxon>
        <taxon>Endopterygota</taxon>
        <taxon>Hymenoptera</taxon>
        <taxon>Apocrita</taxon>
        <taxon>Aculeata</taxon>
        <taxon>Vespoidea</taxon>
        <taxon>Vespidae</taxon>
        <taxon>Vespinae</taxon>
        <taxon>Vespula</taxon>
    </lineage>
</organism>
<evidence type="ECO:0000313" key="2">
    <source>
        <dbReference type="EMBL" id="KAF7434517.1"/>
    </source>
</evidence>
<dbReference type="Proteomes" id="UP000600918">
    <property type="component" value="Unassembled WGS sequence"/>
</dbReference>
<name>A0A834PAH3_VESPE</name>
<comment type="caution">
    <text evidence="2">The sequence shown here is derived from an EMBL/GenBank/DDBJ whole genome shotgun (WGS) entry which is preliminary data.</text>
</comment>
<gene>
    <name evidence="2" type="ORF">H0235_002708</name>
</gene>
<protein>
    <submittedName>
        <fullName evidence="2">Uncharacterized protein</fullName>
    </submittedName>
</protein>
<accession>A0A834PAH3</accession>
<feature type="region of interest" description="Disordered" evidence="1">
    <location>
        <begin position="69"/>
        <end position="120"/>
    </location>
</feature>
<feature type="compositionally biased region" description="Acidic residues" evidence="1">
    <location>
        <begin position="90"/>
        <end position="120"/>
    </location>
</feature>
<sequence>MRLRRWGFQLAASKAATFTAYFQLASVGERLEGRRPEAWNGRVGIHRRVTQSNPVNACQVATLDRVTRSSEPLPGAAGFTAARDTKMFEKEEEENEEEDEEEEEEEEEDEEEEDEEEKKE</sequence>
<reference evidence="2" key="1">
    <citation type="journal article" date="2020" name="G3 (Bethesda)">
        <title>High-Quality Assemblies for Three Invasive Social Wasps from the &lt;i&gt;Vespula&lt;/i&gt; Genus.</title>
        <authorList>
            <person name="Harrop T.W.R."/>
            <person name="Guhlin J."/>
            <person name="McLaughlin G.M."/>
            <person name="Permina E."/>
            <person name="Stockwell P."/>
            <person name="Gilligan J."/>
            <person name="Le Lec M.F."/>
            <person name="Gruber M.A.M."/>
            <person name="Quinn O."/>
            <person name="Lovegrove M."/>
            <person name="Duncan E.J."/>
            <person name="Remnant E.J."/>
            <person name="Van Eeckhoven J."/>
            <person name="Graham B."/>
            <person name="Knapp R.A."/>
            <person name="Langford K.W."/>
            <person name="Kronenberg Z."/>
            <person name="Press M.O."/>
            <person name="Eacker S.M."/>
            <person name="Wilson-Rankin E.E."/>
            <person name="Purcell J."/>
            <person name="Lester P.J."/>
            <person name="Dearden P.K."/>
        </authorList>
    </citation>
    <scope>NUCLEOTIDE SEQUENCE</scope>
    <source>
        <strain evidence="2">Volc-1</strain>
    </source>
</reference>
<dbReference type="AlphaFoldDB" id="A0A834PAH3"/>
<evidence type="ECO:0000313" key="3">
    <source>
        <dbReference type="Proteomes" id="UP000600918"/>
    </source>
</evidence>
<dbReference type="EMBL" id="JACSDY010000002">
    <property type="protein sequence ID" value="KAF7434517.1"/>
    <property type="molecule type" value="Genomic_DNA"/>
</dbReference>
<keyword evidence="3" id="KW-1185">Reference proteome</keyword>
<proteinExistence type="predicted"/>